<dbReference type="EMBL" id="BOOU01000076">
    <property type="protein sequence ID" value="GII80562.1"/>
    <property type="molecule type" value="Genomic_DNA"/>
</dbReference>
<reference evidence="1" key="1">
    <citation type="submission" date="2021-01" db="EMBL/GenBank/DDBJ databases">
        <title>Whole genome shotgun sequence of Sphaerisporangium rufum NBRC 109079.</title>
        <authorList>
            <person name="Komaki H."/>
            <person name="Tamura T."/>
        </authorList>
    </citation>
    <scope>NUCLEOTIDE SEQUENCE</scope>
    <source>
        <strain evidence="1">NBRC 109079</strain>
    </source>
</reference>
<comment type="caution">
    <text evidence="1">The sequence shown here is derived from an EMBL/GenBank/DDBJ whole genome shotgun (WGS) entry which is preliminary data.</text>
</comment>
<dbReference type="Gene3D" id="1.10.1780.10">
    <property type="entry name" value="Clp, N-terminal domain"/>
    <property type="match status" value="1"/>
</dbReference>
<dbReference type="Proteomes" id="UP000655287">
    <property type="component" value="Unassembled WGS sequence"/>
</dbReference>
<name>A0A919V394_9ACTN</name>
<keyword evidence="2" id="KW-1185">Reference proteome</keyword>
<gene>
    <name evidence="1" type="ORF">Sru01_55440</name>
</gene>
<dbReference type="InterPro" id="IPR036628">
    <property type="entry name" value="Clp_N_dom_sf"/>
</dbReference>
<dbReference type="RefSeq" id="WP_203991502.1">
    <property type="nucleotide sequence ID" value="NZ_BOOU01000076.1"/>
</dbReference>
<sequence>MSMFTRYTPAARAAVVRAGLLSLAAGRHVLDEDAVLVALAETRPFDRPLAAFEVSVAAVHAAVLPGGAADAALLATLGIDLAEVRRRMPRPVDDPARWELRRSRSRPLRVTLRGPAAALRLTARARKVVEVARHRPGPDGRVTGEALLRGLLADGSNRSVRVLAGLGVPLRPLAAELDCLRHAA</sequence>
<organism evidence="1 2">
    <name type="scientific">Sphaerisporangium rufum</name>
    <dbReference type="NCBI Taxonomy" id="1381558"/>
    <lineage>
        <taxon>Bacteria</taxon>
        <taxon>Bacillati</taxon>
        <taxon>Actinomycetota</taxon>
        <taxon>Actinomycetes</taxon>
        <taxon>Streptosporangiales</taxon>
        <taxon>Streptosporangiaceae</taxon>
        <taxon>Sphaerisporangium</taxon>
    </lineage>
</organism>
<evidence type="ECO:0000313" key="1">
    <source>
        <dbReference type="EMBL" id="GII80562.1"/>
    </source>
</evidence>
<accession>A0A919V394</accession>
<protein>
    <submittedName>
        <fullName evidence="1">Uncharacterized protein</fullName>
    </submittedName>
</protein>
<evidence type="ECO:0000313" key="2">
    <source>
        <dbReference type="Proteomes" id="UP000655287"/>
    </source>
</evidence>
<dbReference type="AlphaFoldDB" id="A0A919V394"/>
<proteinExistence type="predicted"/>